<proteinExistence type="inferred from homology"/>
<dbReference type="InterPro" id="IPR036761">
    <property type="entry name" value="TTHA0802/YceI-like_sf"/>
</dbReference>
<organism evidence="3 4">
    <name type="scientific">Actinomadura miaoliensis</name>
    <dbReference type="NCBI Taxonomy" id="430685"/>
    <lineage>
        <taxon>Bacteria</taxon>
        <taxon>Bacillati</taxon>
        <taxon>Actinomycetota</taxon>
        <taxon>Actinomycetes</taxon>
        <taxon>Streptosporangiales</taxon>
        <taxon>Thermomonosporaceae</taxon>
        <taxon>Actinomadura</taxon>
    </lineage>
</organism>
<dbReference type="PANTHER" id="PTHR34406:SF1">
    <property type="entry name" value="PROTEIN YCEI"/>
    <property type="match status" value="1"/>
</dbReference>
<dbReference type="SUPFAM" id="SSF101874">
    <property type="entry name" value="YceI-like"/>
    <property type="match status" value="1"/>
</dbReference>
<evidence type="ECO:0000259" key="2">
    <source>
        <dbReference type="SMART" id="SM00867"/>
    </source>
</evidence>
<reference evidence="4" key="1">
    <citation type="journal article" date="2019" name="Int. J. Syst. Evol. Microbiol.">
        <title>The Global Catalogue of Microorganisms (GCM) 10K type strain sequencing project: providing services to taxonomists for standard genome sequencing and annotation.</title>
        <authorList>
            <consortium name="The Broad Institute Genomics Platform"/>
            <consortium name="The Broad Institute Genome Sequencing Center for Infectious Disease"/>
            <person name="Wu L."/>
            <person name="Ma J."/>
        </authorList>
    </citation>
    <scope>NUCLEOTIDE SEQUENCE [LARGE SCALE GENOMIC DNA]</scope>
    <source>
        <strain evidence="4">JCM 16702</strain>
    </source>
</reference>
<accession>A0ABP7WNR5</accession>
<name>A0ABP7WNR5_9ACTN</name>
<feature type="domain" description="Lipid/polyisoprenoid-binding YceI-like" evidence="2">
    <location>
        <begin position="14"/>
        <end position="187"/>
    </location>
</feature>
<comment type="caution">
    <text evidence="3">The sequence shown here is derived from an EMBL/GenBank/DDBJ whole genome shotgun (WGS) entry which is preliminary data.</text>
</comment>
<dbReference type="Pfam" id="PF04264">
    <property type="entry name" value="YceI"/>
    <property type="match status" value="1"/>
</dbReference>
<comment type="similarity">
    <text evidence="1">Belongs to the UPF0312 family.</text>
</comment>
<dbReference type="SMART" id="SM00867">
    <property type="entry name" value="YceI"/>
    <property type="match status" value="1"/>
</dbReference>
<evidence type="ECO:0000313" key="3">
    <source>
        <dbReference type="EMBL" id="GAA4093162.1"/>
    </source>
</evidence>
<dbReference type="PANTHER" id="PTHR34406">
    <property type="entry name" value="PROTEIN YCEI"/>
    <property type="match status" value="1"/>
</dbReference>
<keyword evidence="4" id="KW-1185">Reference proteome</keyword>
<dbReference type="Gene3D" id="2.40.128.110">
    <property type="entry name" value="Lipid/polyisoprenoid-binding, YceI-like"/>
    <property type="match status" value="1"/>
</dbReference>
<gene>
    <name evidence="3" type="ORF">GCM10022214_63840</name>
</gene>
<dbReference type="RefSeq" id="WP_344955043.1">
    <property type="nucleotide sequence ID" value="NZ_BAAAZG010000048.1"/>
</dbReference>
<evidence type="ECO:0000256" key="1">
    <source>
        <dbReference type="ARBA" id="ARBA00008812"/>
    </source>
</evidence>
<protein>
    <submittedName>
        <fullName evidence="3">YceI family protein</fullName>
    </submittedName>
</protein>
<sequence length="191" mass="20569">MVPATEAPDLVAGRWTIDPAHSEVTFAVRHLMTTVRGSFAEFSGEILVREDPLASTAAAEIALASVDTRNAERDAHVRSADILDVATYPSMTFVSTHAERALVGRRARRPRYHVDGDLTIRGVTRPVRLLTEYHGVSSDPWGGTRAGFTATTSISRSDFGIEFNIPLQGDKVVLGDSIAVGLEIQAVLADA</sequence>
<evidence type="ECO:0000313" key="4">
    <source>
        <dbReference type="Proteomes" id="UP001500683"/>
    </source>
</evidence>
<dbReference type="Proteomes" id="UP001500683">
    <property type="component" value="Unassembled WGS sequence"/>
</dbReference>
<dbReference type="EMBL" id="BAAAZG010000048">
    <property type="protein sequence ID" value="GAA4093162.1"/>
    <property type="molecule type" value="Genomic_DNA"/>
</dbReference>
<dbReference type="InterPro" id="IPR007372">
    <property type="entry name" value="Lipid/polyisoprenoid-bd_YceI"/>
</dbReference>